<feature type="compositionally biased region" description="Pro residues" evidence="7">
    <location>
        <begin position="500"/>
        <end position="549"/>
    </location>
</feature>
<feature type="compositionally biased region" description="Basic residues" evidence="7">
    <location>
        <begin position="652"/>
        <end position="662"/>
    </location>
</feature>
<feature type="compositionally biased region" description="Basic and acidic residues" evidence="7">
    <location>
        <begin position="840"/>
        <end position="873"/>
    </location>
</feature>
<dbReference type="PROSITE" id="PS50158">
    <property type="entry name" value="ZF_CCHC"/>
    <property type="match status" value="1"/>
</dbReference>
<dbReference type="InterPro" id="IPR036875">
    <property type="entry name" value="Znf_CCHC_sf"/>
</dbReference>
<dbReference type="InterPro" id="IPR001841">
    <property type="entry name" value="Znf_RING"/>
</dbReference>
<dbReference type="Gene3D" id="3.30.40.10">
    <property type="entry name" value="Zinc/RING finger domain, C3HC4 (zinc finger)"/>
    <property type="match status" value="1"/>
</dbReference>
<dbReference type="PANTHER" id="PTHR15439:SF0">
    <property type="entry name" value="CELL DIVISION CYCLE AND APOPTOSIS REGULATOR PROTEIN 1-RELATED"/>
    <property type="match status" value="1"/>
</dbReference>
<dbReference type="PROSITE" id="PS51282">
    <property type="entry name" value="DWNN"/>
    <property type="match status" value="1"/>
</dbReference>
<evidence type="ECO:0000256" key="1">
    <source>
        <dbReference type="ARBA" id="ARBA00004123"/>
    </source>
</evidence>
<dbReference type="Gene3D" id="4.10.60.10">
    <property type="entry name" value="Zinc finger, CCHC-type"/>
    <property type="match status" value="1"/>
</dbReference>
<feature type="compositionally biased region" description="Basic residues" evidence="7">
    <location>
        <begin position="1540"/>
        <end position="1558"/>
    </location>
</feature>
<dbReference type="GO" id="GO:0005634">
    <property type="term" value="C:nucleus"/>
    <property type="evidence" value="ECO:0007669"/>
    <property type="project" value="UniProtKB-SubCell"/>
</dbReference>
<evidence type="ECO:0000256" key="4">
    <source>
        <dbReference type="ARBA" id="ARBA00022833"/>
    </source>
</evidence>
<feature type="compositionally biased region" description="Basic and acidic residues" evidence="7">
    <location>
        <begin position="1428"/>
        <end position="1445"/>
    </location>
</feature>
<evidence type="ECO:0000256" key="7">
    <source>
        <dbReference type="SAM" id="MobiDB-lite"/>
    </source>
</evidence>
<evidence type="ECO:0000256" key="6">
    <source>
        <dbReference type="PROSITE-ProRule" id="PRU00047"/>
    </source>
</evidence>
<dbReference type="SMART" id="SM01180">
    <property type="entry name" value="DWNN"/>
    <property type="match status" value="1"/>
</dbReference>
<dbReference type="EMBL" id="OU896714">
    <property type="protein sequence ID" value="CAH1179830.1"/>
    <property type="molecule type" value="Genomic_DNA"/>
</dbReference>
<feature type="compositionally biased region" description="Basic residues" evidence="7">
    <location>
        <begin position="1505"/>
        <end position="1518"/>
    </location>
</feature>
<dbReference type="InterPro" id="IPR014891">
    <property type="entry name" value="DWNN_domain"/>
</dbReference>
<feature type="compositionally biased region" description="Basic residues" evidence="7">
    <location>
        <begin position="1414"/>
        <end position="1427"/>
    </location>
</feature>
<dbReference type="PANTHER" id="PTHR15439">
    <property type="entry name" value="RETINOBLASTOMA-BINDING PROTEIN 6"/>
    <property type="match status" value="1"/>
</dbReference>
<evidence type="ECO:0000256" key="5">
    <source>
        <dbReference type="ARBA" id="ARBA00023242"/>
    </source>
</evidence>
<dbReference type="GO" id="GO:0006511">
    <property type="term" value="P:ubiquitin-dependent protein catabolic process"/>
    <property type="evidence" value="ECO:0007669"/>
    <property type="project" value="TreeGrafter"/>
</dbReference>
<evidence type="ECO:0000313" key="11">
    <source>
        <dbReference type="EMBL" id="CAH1179830.1"/>
    </source>
</evidence>
<feature type="domain" description="DWNN" evidence="10">
    <location>
        <begin position="3"/>
        <end position="76"/>
    </location>
</feature>
<evidence type="ECO:0000256" key="3">
    <source>
        <dbReference type="ARBA" id="ARBA00022771"/>
    </source>
</evidence>
<gene>
    <name evidence="11" type="ORF">PHAECO_LOCUS12189</name>
</gene>
<dbReference type="GO" id="GO:0016567">
    <property type="term" value="P:protein ubiquitination"/>
    <property type="evidence" value="ECO:0007669"/>
    <property type="project" value="InterPro"/>
</dbReference>
<organism evidence="11 12">
    <name type="scientific">Phaedon cochleariae</name>
    <name type="common">Mustard beetle</name>
    <dbReference type="NCBI Taxonomy" id="80249"/>
    <lineage>
        <taxon>Eukaryota</taxon>
        <taxon>Metazoa</taxon>
        <taxon>Ecdysozoa</taxon>
        <taxon>Arthropoda</taxon>
        <taxon>Hexapoda</taxon>
        <taxon>Insecta</taxon>
        <taxon>Pterygota</taxon>
        <taxon>Neoptera</taxon>
        <taxon>Endopterygota</taxon>
        <taxon>Coleoptera</taxon>
        <taxon>Polyphaga</taxon>
        <taxon>Cucujiformia</taxon>
        <taxon>Chrysomeloidea</taxon>
        <taxon>Chrysomelidae</taxon>
        <taxon>Chrysomelinae</taxon>
        <taxon>Chrysomelini</taxon>
        <taxon>Phaedon</taxon>
    </lineage>
</organism>
<evidence type="ECO:0008006" key="13">
    <source>
        <dbReference type="Google" id="ProtNLM"/>
    </source>
</evidence>
<keyword evidence="12" id="KW-1185">Reference proteome</keyword>
<accession>A0A9P0GXK9</accession>
<dbReference type="FunFam" id="3.10.20.90:FF:000070">
    <property type="entry name" value="E3 ubiquitin-protein ligase RBBP6 isoform X2"/>
    <property type="match status" value="1"/>
</dbReference>
<evidence type="ECO:0000259" key="9">
    <source>
        <dbReference type="PROSITE" id="PS50158"/>
    </source>
</evidence>
<feature type="compositionally biased region" description="Pro residues" evidence="7">
    <location>
        <begin position="473"/>
        <end position="488"/>
    </location>
</feature>
<feature type="compositionally biased region" description="Low complexity" evidence="7">
    <location>
        <begin position="1521"/>
        <end position="1531"/>
    </location>
</feature>
<evidence type="ECO:0000259" key="10">
    <source>
        <dbReference type="PROSITE" id="PS51282"/>
    </source>
</evidence>
<name>A0A9P0GXK9_PHACE</name>
<dbReference type="GO" id="GO:0003676">
    <property type="term" value="F:nucleic acid binding"/>
    <property type="evidence" value="ECO:0007669"/>
    <property type="project" value="InterPro"/>
</dbReference>
<dbReference type="GO" id="GO:0008270">
    <property type="term" value="F:zinc ion binding"/>
    <property type="evidence" value="ECO:0007669"/>
    <property type="project" value="UniProtKB-KW"/>
</dbReference>
<feature type="region of interest" description="Disordered" evidence="7">
    <location>
        <begin position="1183"/>
        <end position="1226"/>
    </location>
</feature>
<dbReference type="GO" id="GO:0061630">
    <property type="term" value="F:ubiquitin protein ligase activity"/>
    <property type="evidence" value="ECO:0007669"/>
    <property type="project" value="InterPro"/>
</dbReference>
<evidence type="ECO:0000256" key="2">
    <source>
        <dbReference type="ARBA" id="ARBA00022723"/>
    </source>
</evidence>
<dbReference type="InterPro" id="IPR001878">
    <property type="entry name" value="Znf_CCHC"/>
</dbReference>
<keyword evidence="5" id="KW-0539">Nucleus</keyword>
<reference evidence="11" key="1">
    <citation type="submission" date="2022-01" db="EMBL/GenBank/DDBJ databases">
        <authorList>
            <person name="King R."/>
        </authorList>
    </citation>
    <scope>NUCLEOTIDE SEQUENCE</scope>
</reference>
<feature type="compositionally biased region" description="Basic and acidic residues" evidence="7">
    <location>
        <begin position="915"/>
        <end position="925"/>
    </location>
</feature>
<feature type="domain" description="RING-type" evidence="8">
    <location>
        <begin position="242"/>
        <end position="283"/>
    </location>
</feature>
<feature type="compositionally biased region" description="Basic and acidic residues" evidence="7">
    <location>
        <begin position="1210"/>
        <end position="1226"/>
    </location>
</feature>
<dbReference type="InterPro" id="IPR033489">
    <property type="entry name" value="RBBP6"/>
</dbReference>
<feature type="compositionally biased region" description="Basic and acidic residues" evidence="7">
    <location>
        <begin position="1349"/>
        <end position="1395"/>
    </location>
</feature>
<dbReference type="Pfam" id="PF08783">
    <property type="entry name" value="DWNN"/>
    <property type="match status" value="1"/>
</dbReference>
<evidence type="ECO:0000313" key="12">
    <source>
        <dbReference type="Proteomes" id="UP001153737"/>
    </source>
</evidence>
<proteinExistence type="predicted"/>
<dbReference type="PROSITE" id="PS50089">
    <property type="entry name" value="ZF_RING_2"/>
    <property type="match status" value="1"/>
</dbReference>
<feature type="compositionally biased region" description="Basic and acidic residues" evidence="7">
    <location>
        <begin position="1468"/>
        <end position="1488"/>
    </location>
</feature>
<keyword evidence="3 6" id="KW-0863">Zinc-finger</keyword>
<comment type="subcellular location">
    <subcellularLocation>
        <location evidence="1">Nucleus</location>
    </subcellularLocation>
</comment>
<dbReference type="Gene3D" id="3.10.20.90">
    <property type="entry name" value="Phosphatidylinositol 3-kinase Catalytic Subunit, Chain A, domain 1"/>
    <property type="match status" value="1"/>
</dbReference>
<feature type="domain" description="CCHC-type" evidence="9">
    <location>
        <begin position="154"/>
        <end position="168"/>
    </location>
</feature>
<dbReference type="CDD" id="cd16620">
    <property type="entry name" value="vRING-HC-C4C4_RBBP6"/>
    <property type="match status" value="1"/>
</dbReference>
<feature type="region of interest" description="Disordered" evidence="7">
    <location>
        <begin position="328"/>
        <end position="1078"/>
    </location>
</feature>
<dbReference type="GO" id="GO:0006397">
    <property type="term" value="P:mRNA processing"/>
    <property type="evidence" value="ECO:0007669"/>
    <property type="project" value="InterPro"/>
</dbReference>
<sequence>MSVHYKFKSALEYDTVTFDGLHISVKDLKNSIIQQKRIGKSTDFDLQVTNAQTKEVYEDENALIPKNTSLLIARIPVIPQKPKQWEGYGGDNTLPVKLDEGGPIAKAVDLSSLDAPEDDKIRAMMSQSTQDYDPSNYMKIRGANQMGTVPPTYKCYKCHQGGHWIKDCTFGQGADPVEIKKSTGIPRSFMVAVDGPQVPGAMMTPYGQFAVPLVDHQAYNHKAGAPQPVPEPKPDIPEDLVCGICSDLLQDAVMIPCCGNSFCDECVRGVLLESEEHECPDCHEKDIFPDTLIPNRFLRTSVANFKNTTGYVKKPVFKEIKLMETTPQTLIESKTPPPRDLPTTVEEDTNKGPVISEADSTEPVKNQKPTESSNNNLELGDLEKSAEIESIEGPPGVSPRRSPKVQHKHRDDSPRDTRGSPRERISRTKRRSRNRSLSPIKNSRHRRSRSYSGSRSPERRRSGTPTVDEPPGKYIPPPNYSSAPPPGSIPTVIGQINPIQPIPGSYPPGQPPPMNYPTTQGPPPNYRFPPPGGAPPYMPPGPYNVPPRPMFDASRPPMSGPPPNFNSNFPPGSRGHRDFRRMMDRPPSGVIDDPLAAFNRLLREKDEQKRRAKRGYRRASYSRSRSRSRSYSRSPPPAGRRRGVGGGSRSPRPLRRLSRSRSRSFSLSRSRSRSFSGSPPHRQLSPARRSPLRSLPPRGGPSRYRSPIRSPPRSRHRDNDDDRDYGREARRNRDNRNNRSSRERDRGDRFYDNFDDKRGGRQQQWSGGHQTVAQTGYYPPPIGMQQGYQTNRFLPPRDYGPPFNQPLPQTIHSIQPQRQYQDIAPPGVDDDIAPPGVEELPIKTEKQVSPKKEVKEKAVTDKRVDRKEPEKTSDKKRRHDKRSRTPDRARNPSPRRKSKSKDRDSPDKRRRRRRESSDHSDDEKTKKSKDKKKHKEKKESEKKKKRDKKEKHKKESKEKKPKDEFKQIIPKNVSEEEDESYSKSKKKREEQEKLLEERRLEALRNQKKQEEERMFEVNENKRLEEERRNRDKEMQKAERKREELRKLKDREQRFSKVPEKLEENNLTPEPEEVIPDLYGEMSTEDIDTKVVENYGRIENDLLEDELQQEELQQEELLEEEPQYQELQEEVLENDIFQAEGDVNQPPNEYRFEEIMEDGEIKEYEEEEKDVLELHTTDIDLKHELDKSDILAPVPEKSKWEVDEDGLTSPKDSHKSDTKSDKSGKVTNEVLKRAENAIFAKAINAIRPIEIKKIGNDRAKLYSGERDQITVVPAVVKTEITQPPVRLSVKERLGVKVDDTDKIINLSRRSKTVSPFSKRGESGRNVAAGERRVEVDENKNRNRRSRSRRRENSRDKNRNKIDNRHHSRNDKKGDRKGDRGKIKSKTEKSTHADDGKKSKRKRSRTRSVSEDRKDKSKKRDKKVKKEKLKKKDSEEVRNEKEEKDDQGPPQVAAKRKATIDEANFEPDYDESHSEDEQKDKKKVSKKDSDTSSSESDSDSSSEEERKKKKHKKRKKKKKRETSSSSSSSSSESESSESEKDRKKKKHKKAKKKKKKSKHK</sequence>
<feature type="compositionally biased region" description="Basic and acidic residues" evidence="7">
    <location>
        <begin position="409"/>
        <end position="426"/>
    </location>
</feature>
<feature type="compositionally biased region" description="Polar residues" evidence="7">
    <location>
        <begin position="806"/>
        <end position="820"/>
    </location>
</feature>
<feature type="compositionally biased region" description="Basic residues" evidence="7">
    <location>
        <begin position="926"/>
        <end position="936"/>
    </location>
</feature>
<feature type="compositionally biased region" description="Basic and acidic residues" evidence="7">
    <location>
        <begin position="1328"/>
        <end position="1339"/>
    </location>
</feature>
<reference evidence="11" key="2">
    <citation type="submission" date="2022-10" db="EMBL/GenBank/DDBJ databases">
        <authorList>
            <consortium name="ENA_rothamsted_submissions"/>
            <consortium name="culmorum"/>
            <person name="King R."/>
        </authorList>
    </citation>
    <scope>NUCLEOTIDE SEQUENCE</scope>
</reference>
<dbReference type="Proteomes" id="UP001153737">
    <property type="component" value="Chromosome 8"/>
</dbReference>
<protein>
    <recommendedName>
        <fullName evidence="13">E3 ubiquitin-protein ligase RBBP6</fullName>
    </recommendedName>
</protein>
<dbReference type="InterPro" id="IPR013083">
    <property type="entry name" value="Znf_RING/FYVE/PHD"/>
</dbReference>
<feature type="compositionally biased region" description="Basic and acidic residues" evidence="7">
    <location>
        <begin position="953"/>
        <end position="966"/>
    </location>
</feature>
<dbReference type="SUPFAM" id="SSF57850">
    <property type="entry name" value="RING/U-box"/>
    <property type="match status" value="1"/>
</dbReference>
<keyword evidence="2" id="KW-0479">Metal-binding</keyword>
<feature type="compositionally biased region" description="Basic and acidic residues" evidence="7">
    <location>
        <begin position="987"/>
        <end position="1063"/>
    </location>
</feature>
<feature type="compositionally biased region" description="Basic residues" evidence="7">
    <location>
        <begin position="943"/>
        <end position="952"/>
    </location>
</feature>
<keyword evidence="4" id="KW-0862">Zinc</keyword>
<feature type="region of interest" description="Disordered" evidence="7">
    <location>
        <begin position="1310"/>
        <end position="1558"/>
    </location>
</feature>
<feature type="compositionally biased region" description="Polar residues" evidence="7">
    <location>
        <begin position="761"/>
        <end position="774"/>
    </location>
</feature>
<feature type="compositionally biased region" description="Low complexity" evidence="7">
    <location>
        <begin position="663"/>
        <end position="708"/>
    </location>
</feature>
<dbReference type="SUPFAM" id="SSF57756">
    <property type="entry name" value="Retrovirus zinc finger-like domains"/>
    <property type="match status" value="1"/>
</dbReference>
<feature type="compositionally biased region" description="Polar residues" evidence="7">
    <location>
        <begin position="363"/>
        <end position="377"/>
    </location>
</feature>
<evidence type="ECO:0000259" key="8">
    <source>
        <dbReference type="PROSITE" id="PS50089"/>
    </source>
</evidence>
<feature type="compositionally biased region" description="Basic and acidic residues" evidence="7">
    <location>
        <begin position="717"/>
        <end position="759"/>
    </location>
</feature>